<feature type="compositionally biased region" description="Polar residues" evidence="1">
    <location>
        <begin position="1"/>
        <end position="21"/>
    </location>
</feature>
<dbReference type="Pfam" id="PF08524">
    <property type="entry name" value="rRNA_processing"/>
    <property type="match status" value="1"/>
</dbReference>
<protein>
    <recommendedName>
        <fullName evidence="4">Thyroid transcription factor 1-associated protein 26</fullName>
    </recommendedName>
</protein>
<dbReference type="KEGG" id="scac:106095359"/>
<evidence type="ECO:0000313" key="2">
    <source>
        <dbReference type="EnsemblMetazoa" id="SCAU016540-PA"/>
    </source>
</evidence>
<dbReference type="OrthoDB" id="5377144at2759"/>
<evidence type="ECO:0000256" key="1">
    <source>
        <dbReference type="SAM" id="MobiDB-lite"/>
    </source>
</evidence>
<evidence type="ECO:0000313" key="3">
    <source>
        <dbReference type="Proteomes" id="UP000095300"/>
    </source>
</evidence>
<organism evidence="2 3">
    <name type="scientific">Stomoxys calcitrans</name>
    <name type="common">Stable fly</name>
    <name type="synonym">Conops calcitrans</name>
    <dbReference type="NCBI Taxonomy" id="35570"/>
    <lineage>
        <taxon>Eukaryota</taxon>
        <taxon>Metazoa</taxon>
        <taxon>Ecdysozoa</taxon>
        <taxon>Arthropoda</taxon>
        <taxon>Hexapoda</taxon>
        <taxon>Insecta</taxon>
        <taxon>Pterygota</taxon>
        <taxon>Neoptera</taxon>
        <taxon>Endopterygota</taxon>
        <taxon>Diptera</taxon>
        <taxon>Brachycera</taxon>
        <taxon>Muscomorpha</taxon>
        <taxon>Muscoidea</taxon>
        <taxon>Muscidae</taxon>
        <taxon>Stomoxys</taxon>
    </lineage>
</organism>
<keyword evidence="3" id="KW-1185">Reference proteome</keyword>
<proteinExistence type="predicted"/>
<feature type="compositionally biased region" description="Polar residues" evidence="1">
    <location>
        <begin position="29"/>
        <end position="38"/>
    </location>
</feature>
<feature type="compositionally biased region" description="Basic residues" evidence="1">
    <location>
        <begin position="40"/>
        <end position="54"/>
    </location>
</feature>
<accession>A0A1I8QF20</accession>
<sequence>MGNAKNLKTPQSRPHTNPQTSKFKHNKAAGSNKSSGQKPSFKRPPHAHGKRAFVKSKEDLKKERALKFQQRQDARAQKQKELEEERAKAKQEKEEKVRQYKKKRLERTKALSKRTQRGQPLMKDRMQLLLKQIQEMKRNG</sequence>
<dbReference type="InterPro" id="IPR013730">
    <property type="entry name" value="Fyv7/TAP26"/>
</dbReference>
<feature type="region of interest" description="Disordered" evidence="1">
    <location>
        <begin position="1"/>
        <end position="101"/>
    </location>
</feature>
<evidence type="ECO:0008006" key="4">
    <source>
        <dbReference type="Google" id="ProtNLM"/>
    </source>
</evidence>
<reference evidence="2" key="1">
    <citation type="submission" date="2020-05" db="UniProtKB">
        <authorList>
            <consortium name="EnsemblMetazoa"/>
        </authorList>
    </citation>
    <scope>IDENTIFICATION</scope>
    <source>
        <strain evidence="2">USDA</strain>
    </source>
</reference>
<dbReference type="Proteomes" id="UP000095300">
    <property type="component" value="Unassembled WGS sequence"/>
</dbReference>
<name>A0A1I8QF20_STOCA</name>
<dbReference type="STRING" id="35570.A0A1I8QF20"/>
<dbReference type="AlphaFoldDB" id="A0A1I8QF20"/>
<dbReference type="EnsemblMetazoa" id="SCAU016540-RA">
    <property type="protein sequence ID" value="SCAU016540-PA"/>
    <property type="gene ID" value="SCAU016540"/>
</dbReference>
<feature type="compositionally biased region" description="Basic and acidic residues" evidence="1">
    <location>
        <begin position="55"/>
        <end position="98"/>
    </location>
</feature>
<gene>
    <name evidence="2" type="primary">106095359</name>
</gene>
<dbReference type="VEuPathDB" id="VectorBase:SCAU016540"/>